<organism evidence="2 3">
    <name type="scientific">Orbilia javanica</name>
    <dbReference type="NCBI Taxonomy" id="47235"/>
    <lineage>
        <taxon>Eukaryota</taxon>
        <taxon>Fungi</taxon>
        <taxon>Dikarya</taxon>
        <taxon>Ascomycota</taxon>
        <taxon>Pezizomycotina</taxon>
        <taxon>Orbiliomycetes</taxon>
        <taxon>Orbiliales</taxon>
        <taxon>Orbiliaceae</taxon>
        <taxon>Orbilia</taxon>
    </lineage>
</organism>
<sequence>MEQVMLITNSLSWILFLLLPLIGTASAFYLETAVGNGGYFTRPYPLKGGNGKPEVDGLYQCIPGSDILRENPIEGVAVWNRPGSQPTLAVALYQGTNCAKVRGTKSKLRLMILLDPNRIRGMHLVNLRAYGISPQCQSWQGVRIQDELKLGGILYGYDNPKLVPGSLIHWNEQGVRTTEPDAIKWINSIPYEPLTSKRQIAQYIREVVEVHVNPEIAADPANADAKALMQNINGFLGISGDTIKDPPMAKEYLPLLKMDVGDSYEPLKTVKDMLSGEAQTAKVGSGLTEATKYAGLSTQGLDVLIENPKSAAQTTPNREAPIGELLRSFNQVAEIPGEKRAWYQGLESQMTENLQVLANAWRILWAWEKANNELSIGIWRGSNNRGQNPTRAQEAIGVQRMAGSQAKVVANRVEPNYVEIEDEVENIGEQGVNAGRGQDVGNQVYEIIDESVEPEESGLILDEIPEEYRLGLASPPALRTGVSNFFGDMLVEQETGGDLEAGMEGVPDQGQPSLTFDMLAATMDELVPPDNFK</sequence>
<comment type="caution">
    <text evidence="2">The sequence shown here is derived from an EMBL/GenBank/DDBJ whole genome shotgun (WGS) entry which is preliminary data.</text>
</comment>
<evidence type="ECO:0000313" key="3">
    <source>
        <dbReference type="Proteomes" id="UP001313282"/>
    </source>
</evidence>
<evidence type="ECO:0000313" key="2">
    <source>
        <dbReference type="EMBL" id="KAK6351962.1"/>
    </source>
</evidence>
<feature type="chain" id="PRO_5043028063" evidence="1">
    <location>
        <begin position="28"/>
        <end position="533"/>
    </location>
</feature>
<gene>
    <name evidence="2" type="ORF">TWF718_005110</name>
</gene>
<name>A0AAN8MYI0_9PEZI</name>
<dbReference type="EMBL" id="JAVHNR010000002">
    <property type="protein sequence ID" value="KAK6351962.1"/>
    <property type="molecule type" value="Genomic_DNA"/>
</dbReference>
<evidence type="ECO:0000256" key="1">
    <source>
        <dbReference type="SAM" id="SignalP"/>
    </source>
</evidence>
<feature type="signal peptide" evidence="1">
    <location>
        <begin position="1"/>
        <end position="27"/>
    </location>
</feature>
<protein>
    <submittedName>
        <fullName evidence="2">Uncharacterized protein</fullName>
    </submittedName>
</protein>
<reference evidence="2 3" key="1">
    <citation type="submission" date="2019-10" db="EMBL/GenBank/DDBJ databases">
        <authorList>
            <person name="Palmer J.M."/>
        </authorList>
    </citation>
    <scope>NUCLEOTIDE SEQUENCE [LARGE SCALE GENOMIC DNA]</scope>
    <source>
        <strain evidence="2 3">TWF718</strain>
    </source>
</reference>
<dbReference type="AlphaFoldDB" id="A0AAN8MYI0"/>
<keyword evidence="3" id="KW-1185">Reference proteome</keyword>
<keyword evidence="1" id="KW-0732">Signal</keyword>
<dbReference type="Proteomes" id="UP001313282">
    <property type="component" value="Unassembled WGS sequence"/>
</dbReference>
<accession>A0AAN8MYI0</accession>
<proteinExistence type="predicted"/>